<dbReference type="Gene3D" id="3.30.9.10">
    <property type="entry name" value="D-Amino Acid Oxidase, subunit A, domain 2"/>
    <property type="match status" value="1"/>
</dbReference>
<keyword evidence="4 6" id="KW-0274">FAD</keyword>
<dbReference type="KEGG" id="shs:STEHIDRAFT_68352"/>
<dbReference type="AlphaFoldDB" id="R7RZT2"/>
<proteinExistence type="inferred from homology"/>
<reference evidence="9" key="1">
    <citation type="journal article" date="2012" name="Science">
        <title>The Paleozoic origin of enzymatic lignin decomposition reconstructed from 31 fungal genomes.</title>
        <authorList>
            <person name="Floudas D."/>
            <person name="Binder M."/>
            <person name="Riley R."/>
            <person name="Barry K."/>
            <person name="Blanchette R.A."/>
            <person name="Henrissat B."/>
            <person name="Martinez A.T."/>
            <person name="Otillar R."/>
            <person name="Spatafora J.W."/>
            <person name="Yadav J.S."/>
            <person name="Aerts A."/>
            <person name="Benoit I."/>
            <person name="Boyd A."/>
            <person name="Carlson A."/>
            <person name="Copeland A."/>
            <person name="Coutinho P.M."/>
            <person name="de Vries R.P."/>
            <person name="Ferreira P."/>
            <person name="Findley K."/>
            <person name="Foster B."/>
            <person name="Gaskell J."/>
            <person name="Glotzer D."/>
            <person name="Gorecki P."/>
            <person name="Heitman J."/>
            <person name="Hesse C."/>
            <person name="Hori C."/>
            <person name="Igarashi K."/>
            <person name="Jurgens J.A."/>
            <person name="Kallen N."/>
            <person name="Kersten P."/>
            <person name="Kohler A."/>
            <person name="Kuees U."/>
            <person name="Kumar T.K.A."/>
            <person name="Kuo A."/>
            <person name="LaButti K."/>
            <person name="Larrondo L.F."/>
            <person name="Lindquist E."/>
            <person name="Ling A."/>
            <person name="Lombard V."/>
            <person name="Lucas S."/>
            <person name="Lundell T."/>
            <person name="Martin R."/>
            <person name="McLaughlin D.J."/>
            <person name="Morgenstern I."/>
            <person name="Morin E."/>
            <person name="Murat C."/>
            <person name="Nagy L.G."/>
            <person name="Nolan M."/>
            <person name="Ohm R.A."/>
            <person name="Patyshakuliyeva A."/>
            <person name="Rokas A."/>
            <person name="Ruiz-Duenas F.J."/>
            <person name="Sabat G."/>
            <person name="Salamov A."/>
            <person name="Samejima M."/>
            <person name="Schmutz J."/>
            <person name="Slot J.C."/>
            <person name="St John F."/>
            <person name="Stenlid J."/>
            <person name="Sun H."/>
            <person name="Sun S."/>
            <person name="Syed K."/>
            <person name="Tsang A."/>
            <person name="Wiebenga A."/>
            <person name="Young D."/>
            <person name="Pisabarro A."/>
            <person name="Eastwood D.C."/>
            <person name="Martin F."/>
            <person name="Cullen D."/>
            <person name="Grigoriev I.V."/>
            <person name="Hibbett D.S."/>
        </authorList>
    </citation>
    <scope>NUCLEOTIDE SEQUENCE [LARGE SCALE GENOMIC DNA]</scope>
    <source>
        <strain evidence="9">FP-91666</strain>
    </source>
</reference>
<keyword evidence="5" id="KW-0560">Oxidoreductase</keyword>
<dbReference type="Pfam" id="PF01266">
    <property type="entry name" value="DAO"/>
    <property type="match status" value="1"/>
</dbReference>
<keyword evidence="3" id="KW-0285">Flavoprotein</keyword>
<dbReference type="InterPro" id="IPR006076">
    <property type="entry name" value="FAD-dep_OxRdtase"/>
</dbReference>
<dbReference type="SUPFAM" id="SSF54373">
    <property type="entry name" value="FAD-linked reductases, C-terminal domain"/>
    <property type="match status" value="1"/>
</dbReference>
<dbReference type="eggNOG" id="KOG3923">
    <property type="taxonomic scope" value="Eukaryota"/>
</dbReference>
<organism evidence="8 9">
    <name type="scientific">Stereum hirsutum (strain FP-91666)</name>
    <name type="common">White-rot fungus</name>
    <dbReference type="NCBI Taxonomy" id="721885"/>
    <lineage>
        <taxon>Eukaryota</taxon>
        <taxon>Fungi</taxon>
        <taxon>Dikarya</taxon>
        <taxon>Basidiomycota</taxon>
        <taxon>Agaricomycotina</taxon>
        <taxon>Agaricomycetes</taxon>
        <taxon>Russulales</taxon>
        <taxon>Stereaceae</taxon>
        <taxon>Stereum</taxon>
    </lineage>
</organism>
<comment type="similarity">
    <text evidence="2">Belongs to the DAMOX/DASOX family.</text>
</comment>
<evidence type="ECO:0000256" key="6">
    <source>
        <dbReference type="PIRSR" id="PIRSR000189-1"/>
    </source>
</evidence>
<dbReference type="PIRSF" id="PIRSF000189">
    <property type="entry name" value="D-aa_oxidase"/>
    <property type="match status" value="1"/>
</dbReference>
<dbReference type="InterPro" id="IPR023209">
    <property type="entry name" value="DAO"/>
</dbReference>
<dbReference type="OrthoDB" id="2015447at2759"/>
<evidence type="ECO:0000313" key="8">
    <source>
        <dbReference type="EMBL" id="EIM80358.1"/>
    </source>
</evidence>
<feature type="binding site" evidence="6">
    <location>
        <position position="367"/>
    </location>
    <ligand>
        <name>D-dopa</name>
        <dbReference type="ChEBI" id="CHEBI:149689"/>
    </ligand>
</feature>
<comment type="cofactor">
    <cofactor evidence="1 6">
        <name>FAD</name>
        <dbReference type="ChEBI" id="CHEBI:57692"/>
    </cofactor>
</comment>
<dbReference type="EMBL" id="JH687398">
    <property type="protein sequence ID" value="EIM80358.1"/>
    <property type="molecule type" value="Genomic_DNA"/>
</dbReference>
<dbReference type="OMA" id="VTVCHNY"/>
<evidence type="ECO:0000256" key="5">
    <source>
        <dbReference type="ARBA" id="ARBA00023002"/>
    </source>
</evidence>
<dbReference type="GO" id="GO:0003884">
    <property type="term" value="F:D-amino-acid oxidase activity"/>
    <property type="evidence" value="ECO:0007669"/>
    <property type="project" value="InterPro"/>
</dbReference>
<dbReference type="PANTHER" id="PTHR11530:SF11">
    <property type="entry name" value="D-ASPARTATE OXIDASE"/>
    <property type="match status" value="1"/>
</dbReference>
<dbReference type="GO" id="GO:0005737">
    <property type="term" value="C:cytoplasm"/>
    <property type="evidence" value="ECO:0007669"/>
    <property type="project" value="TreeGrafter"/>
</dbReference>
<dbReference type="RefSeq" id="XP_007310402.1">
    <property type="nucleotide sequence ID" value="XM_007310340.1"/>
</dbReference>
<dbReference type="PROSITE" id="PS00677">
    <property type="entry name" value="DAO"/>
    <property type="match status" value="1"/>
</dbReference>
<gene>
    <name evidence="8" type="ORF">STEHIDRAFT_68352</name>
</gene>
<evidence type="ECO:0000256" key="3">
    <source>
        <dbReference type="ARBA" id="ARBA00022630"/>
    </source>
</evidence>
<protein>
    <submittedName>
        <fullName evidence="8">DAO-domain-containing protein</fullName>
    </submittedName>
</protein>
<dbReference type="GO" id="GO:0071949">
    <property type="term" value="F:FAD binding"/>
    <property type="evidence" value="ECO:0007669"/>
    <property type="project" value="InterPro"/>
</dbReference>
<dbReference type="InterPro" id="IPR006181">
    <property type="entry name" value="D-amino_acid_oxidase_CS"/>
</dbReference>
<feature type="binding site" evidence="6">
    <location>
        <position position="194"/>
    </location>
    <ligand>
        <name>FAD</name>
        <dbReference type="ChEBI" id="CHEBI:57692"/>
    </ligand>
</feature>
<dbReference type="GeneID" id="18806430"/>
<evidence type="ECO:0000313" key="9">
    <source>
        <dbReference type="Proteomes" id="UP000053927"/>
    </source>
</evidence>
<evidence type="ECO:0000256" key="2">
    <source>
        <dbReference type="ARBA" id="ARBA00006730"/>
    </source>
</evidence>
<evidence type="ECO:0000256" key="4">
    <source>
        <dbReference type="ARBA" id="ARBA00022827"/>
    </source>
</evidence>
<accession>R7RZT2</accession>
<feature type="binding site" evidence="6">
    <location>
        <position position="327"/>
    </location>
    <ligand>
        <name>D-dopa</name>
        <dbReference type="ChEBI" id="CHEBI:149689"/>
    </ligand>
</feature>
<dbReference type="Proteomes" id="UP000053927">
    <property type="component" value="Unassembled WGS sequence"/>
</dbReference>
<dbReference type="GO" id="GO:0019478">
    <property type="term" value="P:D-amino acid catabolic process"/>
    <property type="evidence" value="ECO:0007669"/>
    <property type="project" value="TreeGrafter"/>
</dbReference>
<keyword evidence="9" id="KW-1185">Reference proteome</keyword>
<dbReference type="PANTHER" id="PTHR11530">
    <property type="entry name" value="D-AMINO ACID OXIDASE"/>
    <property type="match status" value="1"/>
</dbReference>
<feature type="domain" description="FAD dependent oxidoreductase" evidence="7">
    <location>
        <begin position="11"/>
        <end position="381"/>
    </location>
</feature>
<dbReference type="SUPFAM" id="SSF51971">
    <property type="entry name" value="Nucleotide-binding domain"/>
    <property type="match status" value="1"/>
</dbReference>
<sequence>MPSQGSEKSPILVIGMGVIGLTTSVRLLQASHKVHILATQIPSSPLDPTYCSSAAGAHHLSFAADDDERQRRLDMRTFEVMMKEEAEEGKASAILRLTQREFYGTEGEKHIELFEGLPDFKVVLKEDLPAFAKHAVSFTSLTMDTTPYLHKLLALFTSLGGTYTHLATPLPSLTSALNHLPSSSPTPLAIINCTGIGSLTLGDVDDKTVYPVRGQVVVLDAPWIKEGRTLQVGQLNDASGEGGERTYIIPRRSGQVIIGGTRENGDWCKDPRPETAEDIKRRALLLFPELCPPHLRPSTFNPFPSTTQSLSSSLLDNIILKHVVGFRPAREGGLRLERGDDLAASLPSSTASGQVKIPVVHNYGHSGAGWQCSWGCAEEVVRIVQEL</sequence>
<dbReference type="Gene3D" id="3.40.50.720">
    <property type="entry name" value="NAD(P)-binding Rossmann-like Domain"/>
    <property type="match status" value="1"/>
</dbReference>
<evidence type="ECO:0000259" key="7">
    <source>
        <dbReference type="Pfam" id="PF01266"/>
    </source>
</evidence>
<evidence type="ECO:0000256" key="1">
    <source>
        <dbReference type="ARBA" id="ARBA00001974"/>
    </source>
</evidence>
<name>R7RZT2_STEHR</name>